<organism evidence="3 4">
    <name type="scientific">Paenibacillus melissococcoides</name>
    <dbReference type="NCBI Taxonomy" id="2912268"/>
    <lineage>
        <taxon>Bacteria</taxon>
        <taxon>Bacillati</taxon>
        <taxon>Bacillota</taxon>
        <taxon>Bacilli</taxon>
        <taxon>Bacillales</taxon>
        <taxon>Paenibacillaceae</taxon>
        <taxon>Paenibacillus</taxon>
    </lineage>
</organism>
<feature type="coiled-coil region" evidence="1">
    <location>
        <begin position="41"/>
        <end position="68"/>
    </location>
</feature>
<evidence type="ECO:0000256" key="1">
    <source>
        <dbReference type="SAM" id="Coils"/>
    </source>
</evidence>
<dbReference type="EMBL" id="CALYLO010000016">
    <property type="protein sequence ID" value="CAH8249376.1"/>
    <property type="molecule type" value="Genomic_DNA"/>
</dbReference>
<evidence type="ECO:0000313" key="3">
    <source>
        <dbReference type="EMBL" id="CAH8249376.1"/>
    </source>
</evidence>
<evidence type="ECO:0000256" key="2">
    <source>
        <dbReference type="SAM" id="MobiDB-lite"/>
    </source>
</evidence>
<evidence type="ECO:0000313" key="4">
    <source>
        <dbReference type="Proteomes" id="UP001154322"/>
    </source>
</evidence>
<protein>
    <submittedName>
        <fullName evidence="3">Uncharacterized protein</fullName>
    </submittedName>
</protein>
<proteinExistence type="predicted"/>
<reference evidence="3" key="1">
    <citation type="submission" date="2022-06" db="EMBL/GenBank/DDBJ databases">
        <authorList>
            <person name="Dietemann V."/>
            <person name="Ory F."/>
            <person name="Dainat B."/>
            <person name="Oberhansli S."/>
        </authorList>
    </citation>
    <scope>NUCLEOTIDE SEQUENCE</scope>
    <source>
        <strain evidence="3">Ena-SAMPLE-TAB-26-04-2022-14:26:32:270-5432</strain>
    </source>
</reference>
<feature type="region of interest" description="Disordered" evidence="2">
    <location>
        <begin position="1"/>
        <end position="22"/>
    </location>
</feature>
<keyword evidence="1" id="KW-0175">Coiled coil</keyword>
<sequence>MAFQKPLPEWKQPGIRPPESKIKEGYQVLDKPPAAWMNWQMNTTYEALEELQDKAAEKEDVSQALGEAKAYTDEKTKNLEAPVKSVNSKTGDVVLTAADITGDNGDFSVPGNITSGKQVSATGGFVTPKDVHARDIATSRNLVVSGETNLSSRVFMVAPTDASINPELWFYKGDVKRGVLWTSMAGNSNSINLRPQKSDGTNAPGLALTEDGRMMYNGRDVMAEIDSAKQSGVDARSKIAGAINAKGVPASANDDFSTLASKIGQIKMKIKDLQSAKGSTNGQEKIEIDNLDFEPLIIRVDLRLSVYRVGVRAQGWYVKGINDSYYIDFYDGNESYYGTTRVVWLPRGFTLNSSTSDYRANLFYASDWIAYG</sequence>
<comment type="caution">
    <text evidence="3">The sequence shown here is derived from an EMBL/GenBank/DDBJ whole genome shotgun (WGS) entry which is preliminary data.</text>
</comment>
<keyword evidence="4" id="KW-1185">Reference proteome</keyword>
<name>A0ABN8UFE9_9BACL</name>
<accession>A0ABN8UFE9</accession>
<dbReference type="Proteomes" id="UP001154322">
    <property type="component" value="Unassembled WGS sequence"/>
</dbReference>
<gene>
    <name evidence="3" type="ORF">WJ0W_006562</name>
</gene>
<dbReference type="RefSeq" id="WP_213430579.1">
    <property type="nucleotide sequence ID" value="NZ_AP031286.1"/>
</dbReference>